<dbReference type="AlphaFoldDB" id="A0A645G3T3"/>
<evidence type="ECO:0000313" key="1">
    <source>
        <dbReference type="EMBL" id="MPN20602.1"/>
    </source>
</evidence>
<gene>
    <name evidence="1" type="ORF">SDC9_167981</name>
</gene>
<dbReference type="EMBL" id="VSSQ01068406">
    <property type="protein sequence ID" value="MPN20602.1"/>
    <property type="molecule type" value="Genomic_DNA"/>
</dbReference>
<proteinExistence type="predicted"/>
<sequence length="77" mass="7904">MVNIAAKTYRTMANVVLGVVGSNSLCATMANNNAASGFQAKRAKADSRTGCGSEGSVGGSSMLPSFPQLRGLIFSFK</sequence>
<reference evidence="1" key="1">
    <citation type="submission" date="2019-08" db="EMBL/GenBank/DDBJ databases">
        <authorList>
            <person name="Kucharzyk K."/>
            <person name="Murdoch R.W."/>
            <person name="Higgins S."/>
            <person name="Loffler F."/>
        </authorList>
    </citation>
    <scope>NUCLEOTIDE SEQUENCE</scope>
</reference>
<organism evidence="1">
    <name type="scientific">bioreactor metagenome</name>
    <dbReference type="NCBI Taxonomy" id="1076179"/>
    <lineage>
        <taxon>unclassified sequences</taxon>
        <taxon>metagenomes</taxon>
        <taxon>ecological metagenomes</taxon>
    </lineage>
</organism>
<comment type="caution">
    <text evidence="1">The sequence shown here is derived from an EMBL/GenBank/DDBJ whole genome shotgun (WGS) entry which is preliminary data.</text>
</comment>
<accession>A0A645G3T3</accession>
<protein>
    <submittedName>
        <fullName evidence="1">Uncharacterized protein</fullName>
    </submittedName>
</protein>
<name>A0A645G3T3_9ZZZZ</name>